<name>A0ABN7VRU0_GIGMA</name>
<gene>
    <name evidence="1" type="ORF">GMARGA_LOCUS21409</name>
</gene>
<proteinExistence type="predicted"/>
<accession>A0ABN7VRU0</accession>
<comment type="caution">
    <text evidence="1">The sequence shown here is derived from an EMBL/GenBank/DDBJ whole genome shotgun (WGS) entry which is preliminary data.</text>
</comment>
<protein>
    <submittedName>
        <fullName evidence="1">16518_t:CDS:1</fullName>
    </submittedName>
</protein>
<dbReference type="EMBL" id="CAJVQB010019747">
    <property type="protein sequence ID" value="CAG8792176.1"/>
    <property type="molecule type" value="Genomic_DNA"/>
</dbReference>
<keyword evidence="2" id="KW-1185">Reference proteome</keyword>
<reference evidence="1 2" key="1">
    <citation type="submission" date="2021-06" db="EMBL/GenBank/DDBJ databases">
        <authorList>
            <person name="Kallberg Y."/>
            <person name="Tangrot J."/>
            <person name="Rosling A."/>
        </authorList>
    </citation>
    <scope>NUCLEOTIDE SEQUENCE [LARGE SCALE GENOMIC DNA]</scope>
    <source>
        <strain evidence="1 2">120-4 pot B 10/14</strain>
    </source>
</reference>
<evidence type="ECO:0000313" key="1">
    <source>
        <dbReference type="EMBL" id="CAG8792176.1"/>
    </source>
</evidence>
<dbReference type="Proteomes" id="UP000789901">
    <property type="component" value="Unassembled WGS sequence"/>
</dbReference>
<sequence>MAWTLQQRVAHYALCTSEMCARICMLPIAHPKCAKFLKFINIKSQESYYSYQKYKDHKASAETGIGQEEIIERIISISERVRVTMGAAHARLRKQKSNKTSETIQVDGKTKVKVKELINQQAEAKDSQLVGDNQATNSSSMTISLTVEARKNLTQGNYPPTPTLNHMLANITLLEMIVALNEHDNSEVQIQIEKPPIIKKGAIVYGLYIDLQEFAYKNLKSNIKCPHDETLLQISDGGFISKFANATHMASSTIYPNAVMVYDKECQLALAIDWDSILFERNNEAKGENFDVTTTKRSKIDKAKPYRNDITCHDGREICLNWN</sequence>
<evidence type="ECO:0000313" key="2">
    <source>
        <dbReference type="Proteomes" id="UP000789901"/>
    </source>
</evidence>
<organism evidence="1 2">
    <name type="scientific">Gigaspora margarita</name>
    <dbReference type="NCBI Taxonomy" id="4874"/>
    <lineage>
        <taxon>Eukaryota</taxon>
        <taxon>Fungi</taxon>
        <taxon>Fungi incertae sedis</taxon>
        <taxon>Mucoromycota</taxon>
        <taxon>Glomeromycotina</taxon>
        <taxon>Glomeromycetes</taxon>
        <taxon>Diversisporales</taxon>
        <taxon>Gigasporaceae</taxon>
        <taxon>Gigaspora</taxon>
    </lineage>
</organism>